<keyword evidence="3" id="KW-1185">Reference proteome</keyword>
<proteinExistence type="predicted"/>
<dbReference type="Proteomes" id="UP000439903">
    <property type="component" value="Unassembled WGS sequence"/>
</dbReference>
<keyword evidence="1" id="KW-0472">Membrane</keyword>
<comment type="caution">
    <text evidence="2">The sequence shown here is derived from an EMBL/GenBank/DDBJ whole genome shotgun (WGS) entry which is preliminary data.</text>
</comment>
<feature type="transmembrane region" description="Helical" evidence="1">
    <location>
        <begin position="109"/>
        <end position="137"/>
    </location>
</feature>
<keyword evidence="1" id="KW-0812">Transmembrane</keyword>
<keyword evidence="1" id="KW-1133">Transmembrane helix</keyword>
<accession>A0A8H4AV32</accession>
<dbReference type="EMBL" id="WTPW01000201">
    <property type="protein sequence ID" value="KAF0536078.1"/>
    <property type="molecule type" value="Genomic_DNA"/>
</dbReference>
<feature type="transmembrane region" description="Helical" evidence="1">
    <location>
        <begin position="158"/>
        <end position="181"/>
    </location>
</feature>
<evidence type="ECO:0000313" key="3">
    <source>
        <dbReference type="Proteomes" id="UP000439903"/>
    </source>
</evidence>
<protein>
    <recommendedName>
        <fullName evidence="4">Transmembrane protein</fullName>
    </recommendedName>
</protein>
<dbReference type="OrthoDB" id="2381009at2759"/>
<feature type="transmembrane region" description="Helical" evidence="1">
    <location>
        <begin position="82"/>
        <end position="103"/>
    </location>
</feature>
<dbReference type="AlphaFoldDB" id="A0A8H4AV32"/>
<feature type="transmembrane region" description="Helical" evidence="1">
    <location>
        <begin position="43"/>
        <end position="61"/>
    </location>
</feature>
<gene>
    <name evidence="2" type="ORF">F8M41_009342</name>
</gene>
<name>A0A8H4AV32_GIGMA</name>
<organism evidence="2 3">
    <name type="scientific">Gigaspora margarita</name>
    <dbReference type="NCBI Taxonomy" id="4874"/>
    <lineage>
        <taxon>Eukaryota</taxon>
        <taxon>Fungi</taxon>
        <taxon>Fungi incertae sedis</taxon>
        <taxon>Mucoromycota</taxon>
        <taxon>Glomeromycotina</taxon>
        <taxon>Glomeromycetes</taxon>
        <taxon>Diversisporales</taxon>
        <taxon>Gigasporaceae</taxon>
        <taxon>Gigaspora</taxon>
    </lineage>
</organism>
<sequence>MSKISKLICHFKYFLTTFFIFFGSVNALKENIGSSNPIIEATYDLMITVMVPVVLTIDIDSERFINANERNKLRQILKYLKFVPAIILFPLQIFFCLQAYYYFNDDFFIMYLIAKNIVLVGTTFSTTCISVCLLGLFYFRDHFTLNGSKKIHKTEKALVFPSMMVSLSIFIVDLVFIILAANRGNNQYVDMSTYLFVLVPISVSFVVGMLLYIHIINHVGLEQEKKWDSKSLNYKGLKDWVSDAIKREQLERAASIVNFCSELVFCAIVAPTVLWIKTYLFLSFLSYSMNDLYLKLKHKQESEKLNHQDCEKLEHKQENNIATSEVQEVA</sequence>
<reference evidence="2 3" key="1">
    <citation type="journal article" date="2019" name="Environ. Microbiol.">
        <title>At the nexus of three kingdoms: the genome of the mycorrhizal fungus Gigaspora margarita provides insights into plant, endobacterial and fungal interactions.</title>
        <authorList>
            <person name="Venice F."/>
            <person name="Ghignone S."/>
            <person name="Salvioli di Fossalunga A."/>
            <person name="Amselem J."/>
            <person name="Novero M."/>
            <person name="Xianan X."/>
            <person name="Sedzielewska Toro K."/>
            <person name="Morin E."/>
            <person name="Lipzen A."/>
            <person name="Grigoriev I.V."/>
            <person name="Henrissat B."/>
            <person name="Martin F.M."/>
            <person name="Bonfante P."/>
        </authorList>
    </citation>
    <scope>NUCLEOTIDE SEQUENCE [LARGE SCALE GENOMIC DNA]</scope>
    <source>
        <strain evidence="2 3">BEG34</strain>
    </source>
</reference>
<evidence type="ECO:0000313" key="2">
    <source>
        <dbReference type="EMBL" id="KAF0536078.1"/>
    </source>
</evidence>
<feature type="transmembrane region" description="Helical" evidence="1">
    <location>
        <begin position="193"/>
        <end position="216"/>
    </location>
</feature>
<feature type="transmembrane region" description="Helical" evidence="1">
    <location>
        <begin position="256"/>
        <end position="276"/>
    </location>
</feature>
<evidence type="ECO:0008006" key="4">
    <source>
        <dbReference type="Google" id="ProtNLM"/>
    </source>
</evidence>
<evidence type="ECO:0000256" key="1">
    <source>
        <dbReference type="SAM" id="Phobius"/>
    </source>
</evidence>